<dbReference type="Pfam" id="PF00106">
    <property type="entry name" value="adh_short"/>
    <property type="match status" value="1"/>
</dbReference>
<sequence length="338" mass="37125">MPFGLSKRTFVAAFVIILPSAIYYYKSQMSPLSSIRASNSAILSSTSYLPTAVIVGGTSGIGQGIAEAFAHHTKGNARIFILGRNKQAAETILSGFPRPSLPEAKHQFLECDVSLMKNVQKATQELLEKHGVDKVNYLVMSQGYFTVAGYTETEEGLDKKMAVHYYSRYKFIEGLLPSLLKARKEGEDAKVLAVFSAGQGGNIDRDDLGFKKSYSASKLAVQTPTYNDLMLEGFAARNPTLTFGHAYPGAVRSNLGNAKDSPLWMKASMKLVYGLAYPFTVSVRDCGEYLLNGIVNTMNHPGAWRITNDGSDLGKENYYGSDEDRKVLWEHTVQVTKV</sequence>
<dbReference type="Gene3D" id="3.40.50.720">
    <property type="entry name" value="NAD(P)-binding Rossmann-like Domain"/>
    <property type="match status" value="1"/>
</dbReference>
<proteinExistence type="predicted"/>
<accession>A0A4S8M0D2</accession>
<dbReference type="PANTHER" id="PTHR47534:SF3">
    <property type="entry name" value="ALCOHOL DEHYDROGENASE-LIKE C-TERMINAL DOMAIN-CONTAINING PROTEIN"/>
    <property type="match status" value="1"/>
</dbReference>
<keyword evidence="3" id="KW-1185">Reference proteome</keyword>
<name>A0A4S8M0D2_DENBC</name>
<evidence type="ECO:0000256" key="1">
    <source>
        <dbReference type="ARBA" id="ARBA00023002"/>
    </source>
</evidence>
<dbReference type="PANTHER" id="PTHR47534">
    <property type="entry name" value="YALI0E05731P"/>
    <property type="match status" value="1"/>
</dbReference>
<dbReference type="InterPro" id="IPR002347">
    <property type="entry name" value="SDR_fam"/>
</dbReference>
<dbReference type="AlphaFoldDB" id="A0A4S8M0D2"/>
<evidence type="ECO:0000313" key="3">
    <source>
        <dbReference type="Proteomes" id="UP000297245"/>
    </source>
</evidence>
<keyword evidence="1" id="KW-0560">Oxidoreductase</keyword>
<dbReference type="OrthoDB" id="2898509at2759"/>
<reference evidence="2 3" key="1">
    <citation type="journal article" date="2019" name="Nat. Ecol. Evol.">
        <title>Megaphylogeny resolves global patterns of mushroom evolution.</title>
        <authorList>
            <person name="Varga T."/>
            <person name="Krizsan K."/>
            <person name="Foldi C."/>
            <person name="Dima B."/>
            <person name="Sanchez-Garcia M."/>
            <person name="Sanchez-Ramirez S."/>
            <person name="Szollosi G.J."/>
            <person name="Szarkandi J.G."/>
            <person name="Papp V."/>
            <person name="Albert L."/>
            <person name="Andreopoulos W."/>
            <person name="Angelini C."/>
            <person name="Antonin V."/>
            <person name="Barry K.W."/>
            <person name="Bougher N.L."/>
            <person name="Buchanan P."/>
            <person name="Buyck B."/>
            <person name="Bense V."/>
            <person name="Catcheside P."/>
            <person name="Chovatia M."/>
            <person name="Cooper J."/>
            <person name="Damon W."/>
            <person name="Desjardin D."/>
            <person name="Finy P."/>
            <person name="Geml J."/>
            <person name="Haridas S."/>
            <person name="Hughes K."/>
            <person name="Justo A."/>
            <person name="Karasinski D."/>
            <person name="Kautmanova I."/>
            <person name="Kiss B."/>
            <person name="Kocsube S."/>
            <person name="Kotiranta H."/>
            <person name="LaButti K.M."/>
            <person name="Lechner B.E."/>
            <person name="Liimatainen K."/>
            <person name="Lipzen A."/>
            <person name="Lukacs Z."/>
            <person name="Mihaltcheva S."/>
            <person name="Morgado L.N."/>
            <person name="Niskanen T."/>
            <person name="Noordeloos M.E."/>
            <person name="Ohm R.A."/>
            <person name="Ortiz-Santana B."/>
            <person name="Ovrebo C."/>
            <person name="Racz N."/>
            <person name="Riley R."/>
            <person name="Savchenko A."/>
            <person name="Shiryaev A."/>
            <person name="Soop K."/>
            <person name="Spirin V."/>
            <person name="Szebenyi C."/>
            <person name="Tomsovsky M."/>
            <person name="Tulloss R.E."/>
            <person name="Uehling J."/>
            <person name="Grigoriev I.V."/>
            <person name="Vagvolgyi C."/>
            <person name="Papp T."/>
            <person name="Martin F.M."/>
            <person name="Miettinen O."/>
            <person name="Hibbett D.S."/>
            <person name="Nagy L.G."/>
        </authorList>
    </citation>
    <scope>NUCLEOTIDE SEQUENCE [LARGE SCALE GENOMIC DNA]</scope>
    <source>
        <strain evidence="2 3">CBS 962.96</strain>
    </source>
</reference>
<dbReference type="Proteomes" id="UP000297245">
    <property type="component" value="Unassembled WGS sequence"/>
</dbReference>
<evidence type="ECO:0000313" key="2">
    <source>
        <dbReference type="EMBL" id="THU95038.1"/>
    </source>
</evidence>
<protein>
    <submittedName>
        <fullName evidence="2">NAD(P)-binding protein</fullName>
    </submittedName>
</protein>
<gene>
    <name evidence="2" type="ORF">K435DRAFT_966619</name>
</gene>
<organism evidence="2 3">
    <name type="scientific">Dendrothele bispora (strain CBS 962.96)</name>
    <dbReference type="NCBI Taxonomy" id="1314807"/>
    <lineage>
        <taxon>Eukaryota</taxon>
        <taxon>Fungi</taxon>
        <taxon>Dikarya</taxon>
        <taxon>Basidiomycota</taxon>
        <taxon>Agaricomycotina</taxon>
        <taxon>Agaricomycetes</taxon>
        <taxon>Agaricomycetidae</taxon>
        <taxon>Agaricales</taxon>
        <taxon>Agaricales incertae sedis</taxon>
        <taxon>Dendrothele</taxon>
    </lineage>
</organism>
<dbReference type="InterPro" id="IPR052228">
    <property type="entry name" value="Sec_Metab_Biosynth_Oxidored"/>
</dbReference>
<dbReference type="EMBL" id="ML179210">
    <property type="protein sequence ID" value="THU95038.1"/>
    <property type="molecule type" value="Genomic_DNA"/>
</dbReference>
<dbReference type="GO" id="GO:0016491">
    <property type="term" value="F:oxidoreductase activity"/>
    <property type="evidence" value="ECO:0007669"/>
    <property type="project" value="UniProtKB-KW"/>
</dbReference>
<dbReference type="InterPro" id="IPR036291">
    <property type="entry name" value="NAD(P)-bd_dom_sf"/>
</dbReference>
<dbReference type="SUPFAM" id="SSF51735">
    <property type="entry name" value="NAD(P)-binding Rossmann-fold domains"/>
    <property type="match status" value="1"/>
</dbReference>